<dbReference type="SUPFAM" id="SSF57850">
    <property type="entry name" value="RING/U-box"/>
    <property type="match status" value="1"/>
</dbReference>
<reference evidence="5 6" key="1">
    <citation type="journal article" date="2010" name="Nature">
        <title>The Ectocarpus genome and the independent evolution of multicellularity in brown algae.</title>
        <authorList>
            <person name="Cock J.M."/>
            <person name="Sterck L."/>
            <person name="Rouze P."/>
            <person name="Scornet D."/>
            <person name="Allen A.E."/>
            <person name="Amoutzias G."/>
            <person name="Anthouard V."/>
            <person name="Artiguenave F."/>
            <person name="Aury J.M."/>
            <person name="Badger J.H."/>
            <person name="Beszteri B."/>
            <person name="Billiau K."/>
            <person name="Bonnet E."/>
            <person name="Bothwell J.H."/>
            <person name="Bowler C."/>
            <person name="Boyen C."/>
            <person name="Brownlee C."/>
            <person name="Carrano C.J."/>
            <person name="Charrier B."/>
            <person name="Cho G.Y."/>
            <person name="Coelho S.M."/>
            <person name="Collen J."/>
            <person name="Corre E."/>
            <person name="Da Silva C."/>
            <person name="Delage L."/>
            <person name="Delaroque N."/>
            <person name="Dittami S.M."/>
            <person name="Doulbeau S."/>
            <person name="Elias M."/>
            <person name="Farnham G."/>
            <person name="Gachon C.M."/>
            <person name="Gschloessl B."/>
            <person name="Heesch S."/>
            <person name="Jabbari K."/>
            <person name="Jubin C."/>
            <person name="Kawai H."/>
            <person name="Kimura K."/>
            <person name="Kloareg B."/>
            <person name="Kupper F.C."/>
            <person name="Lang D."/>
            <person name="Le Bail A."/>
            <person name="Leblanc C."/>
            <person name="Lerouge P."/>
            <person name="Lohr M."/>
            <person name="Lopez P.J."/>
            <person name="Martens C."/>
            <person name="Maumus F."/>
            <person name="Michel G."/>
            <person name="Miranda-Saavedra D."/>
            <person name="Morales J."/>
            <person name="Moreau H."/>
            <person name="Motomura T."/>
            <person name="Nagasato C."/>
            <person name="Napoli C.A."/>
            <person name="Nelson D.R."/>
            <person name="Nyvall-Collen P."/>
            <person name="Peters A.F."/>
            <person name="Pommier C."/>
            <person name="Potin P."/>
            <person name="Poulain J."/>
            <person name="Quesneville H."/>
            <person name="Read B."/>
            <person name="Rensing S.A."/>
            <person name="Ritter A."/>
            <person name="Rousvoal S."/>
            <person name="Samanta M."/>
            <person name="Samson G."/>
            <person name="Schroeder D.C."/>
            <person name="Segurens B."/>
            <person name="Strittmatter M."/>
            <person name="Tonon T."/>
            <person name="Tregear J.W."/>
            <person name="Valentin K."/>
            <person name="von Dassow P."/>
            <person name="Yamagishi T."/>
            <person name="Van de Peer Y."/>
            <person name="Wincker P."/>
        </authorList>
    </citation>
    <scope>NUCLEOTIDE SEQUENCE [LARGE SCALE GENOMIC DNA]</scope>
    <source>
        <strain evidence="6">Ec32 / CCAP1310/4</strain>
    </source>
</reference>
<dbReference type="EMBL" id="FN649741">
    <property type="protein sequence ID" value="CBJ27858.1"/>
    <property type="molecule type" value="Genomic_DNA"/>
</dbReference>
<name>D7G7Y3_ECTSI</name>
<keyword evidence="6" id="KW-1185">Reference proteome</keyword>
<gene>
    <name evidence="5" type="ORF">Esi_0086_0029</name>
</gene>
<evidence type="ECO:0000259" key="4">
    <source>
        <dbReference type="PROSITE" id="PS50089"/>
    </source>
</evidence>
<keyword evidence="1" id="KW-0863">Zinc-finger</keyword>
<feature type="compositionally biased region" description="Basic and acidic residues" evidence="3">
    <location>
        <begin position="279"/>
        <end position="289"/>
    </location>
</feature>
<dbReference type="Pfam" id="PF13639">
    <property type="entry name" value="zf-RING_2"/>
    <property type="match status" value="1"/>
</dbReference>
<dbReference type="InterPro" id="IPR001841">
    <property type="entry name" value="Znf_RING"/>
</dbReference>
<evidence type="ECO:0000313" key="5">
    <source>
        <dbReference type="EMBL" id="CBJ27858.1"/>
    </source>
</evidence>
<keyword evidence="2" id="KW-0175">Coiled coil</keyword>
<dbReference type="InterPro" id="IPR013083">
    <property type="entry name" value="Znf_RING/FYVE/PHD"/>
</dbReference>
<dbReference type="Proteomes" id="UP000002630">
    <property type="component" value="Linkage Group LG16"/>
</dbReference>
<dbReference type="OMA" id="VICYEEL"/>
<feature type="coiled-coil region" evidence="2">
    <location>
        <begin position="82"/>
        <end position="109"/>
    </location>
</feature>
<keyword evidence="1" id="KW-0479">Metal-binding</keyword>
<dbReference type="PANTHER" id="PTHR47344">
    <property type="entry name" value="RING ZINC FINGER PROTEIN-RELATED"/>
    <property type="match status" value="1"/>
</dbReference>
<feature type="compositionally biased region" description="Acidic residues" evidence="3">
    <location>
        <begin position="372"/>
        <end position="387"/>
    </location>
</feature>
<feature type="compositionally biased region" description="Basic and acidic residues" evidence="3">
    <location>
        <begin position="388"/>
        <end position="404"/>
    </location>
</feature>
<evidence type="ECO:0000256" key="1">
    <source>
        <dbReference type="PROSITE-ProRule" id="PRU00175"/>
    </source>
</evidence>
<dbReference type="PROSITE" id="PS50089">
    <property type="entry name" value="ZF_RING_2"/>
    <property type="match status" value="1"/>
</dbReference>
<proteinExistence type="predicted"/>
<dbReference type="InParanoid" id="D7G7Y3"/>
<sequence>MTSIQQCVICYEELTQDLSAAPCGHVFHSFCINKWNSPGRCCPICHVVLPSELLKLYYEPQKDAPDETAVVGCAPDCGTKDVEAMAAEMEKLQRKLTKSNKRFMEGENARTQKAKELEDLKREVAAAHVVTANSQKELETAKIDLFKKHRDNNRLKREMEGNQKRLREIQGDQVAYSYLSQFSSPARGRALVGLGQTDVEKVLGQIRQGYTQADTVIRSQHEQLTGSMEREQRAKRELRKWKQEGETVALELQGVRSRLARARKEVSRLDKALAEATVKAERQARDRESASSPGPSAGTILGDWVAEERPCGNGGESKWALSRKSVNGRPGSKAPSAPRATASLASKPAKRKRVERADEENEDDLVSLGSESEGEGDSSEDEDEEAESGSHGDPKKTAERRAASRDGGGALGGAALIKPGLPSRTFLTSAVVRSGSGGQPNRKPGKLINKGFNAVGGRHLVVRPSASSSTKPAFYLGGKQSRLATTSRNRTL</sequence>
<feature type="coiled-coil region" evidence="2">
    <location>
        <begin position="224"/>
        <end position="279"/>
    </location>
</feature>
<dbReference type="PANTHER" id="PTHR47344:SF1">
    <property type="entry name" value="RING ZINC FINGER PROTEIN-RELATED"/>
    <property type="match status" value="1"/>
</dbReference>
<organism evidence="5 6">
    <name type="scientific">Ectocarpus siliculosus</name>
    <name type="common">Brown alga</name>
    <name type="synonym">Conferva siliculosa</name>
    <dbReference type="NCBI Taxonomy" id="2880"/>
    <lineage>
        <taxon>Eukaryota</taxon>
        <taxon>Sar</taxon>
        <taxon>Stramenopiles</taxon>
        <taxon>Ochrophyta</taxon>
        <taxon>PX clade</taxon>
        <taxon>Phaeophyceae</taxon>
        <taxon>Ectocarpales</taxon>
        <taxon>Ectocarpaceae</taxon>
        <taxon>Ectocarpus</taxon>
    </lineage>
</organism>
<evidence type="ECO:0000313" key="6">
    <source>
        <dbReference type="Proteomes" id="UP000002630"/>
    </source>
</evidence>
<dbReference type="AlphaFoldDB" id="D7G7Y3"/>
<dbReference type="GO" id="GO:0008270">
    <property type="term" value="F:zinc ion binding"/>
    <property type="evidence" value="ECO:0007669"/>
    <property type="project" value="UniProtKB-KW"/>
</dbReference>
<keyword evidence="1" id="KW-0862">Zinc</keyword>
<evidence type="ECO:0000256" key="2">
    <source>
        <dbReference type="SAM" id="Coils"/>
    </source>
</evidence>
<feature type="domain" description="RING-type" evidence="4">
    <location>
        <begin position="7"/>
        <end position="46"/>
    </location>
</feature>
<dbReference type="Gene3D" id="3.30.40.10">
    <property type="entry name" value="Zinc/RING finger domain, C3HC4 (zinc finger)"/>
    <property type="match status" value="1"/>
</dbReference>
<dbReference type="OrthoDB" id="8062037at2759"/>
<accession>D7G7Y3</accession>
<dbReference type="EMBL" id="FN649096">
    <property type="protein sequence ID" value="CBJ27858.1"/>
    <property type="molecule type" value="Genomic_DNA"/>
</dbReference>
<protein>
    <recommendedName>
        <fullName evidence="4">RING-type domain-containing protein</fullName>
    </recommendedName>
</protein>
<dbReference type="CDD" id="cd16448">
    <property type="entry name" value="RING-H2"/>
    <property type="match status" value="1"/>
</dbReference>
<evidence type="ECO:0000256" key="3">
    <source>
        <dbReference type="SAM" id="MobiDB-lite"/>
    </source>
</evidence>
<feature type="region of interest" description="Disordered" evidence="3">
    <location>
        <begin position="279"/>
        <end position="451"/>
    </location>
</feature>
<dbReference type="STRING" id="2880.D7G7Y3"/>
<dbReference type="SMART" id="SM00184">
    <property type="entry name" value="RING"/>
    <property type="match status" value="1"/>
</dbReference>